<dbReference type="AlphaFoldDB" id="I0YW42"/>
<feature type="transmembrane region" description="Helical" evidence="1">
    <location>
        <begin position="12"/>
        <end position="34"/>
    </location>
</feature>
<proteinExistence type="predicted"/>
<keyword evidence="3" id="KW-1185">Reference proteome</keyword>
<protein>
    <submittedName>
        <fullName evidence="2">Uncharacterized protein</fullName>
    </submittedName>
</protein>
<accession>I0YW42</accession>
<keyword evidence="1" id="KW-1133">Transmembrane helix</keyword>
<dbReference type="GeneID" id="17040598"/>
<evidence type="ECO:0000313" key="3">
    <source>
        <dbReference type="Proteomes" id="UP000007264"/>
    </source>
</evidence>
<sequence>MLACLAAPFKKGAWLFEAAGVAAAFCALGAFGCLSPEEVLRSWGSGGERFGT</sequence>
<gene>
    <name evidence="2" type="ORF">COCSUDRAFT_33341</name>
</gene>
<keyword evidence="1" id="KW-0472">Membrane</keyword>
<dbReference type="Proteomes" id="UP000007264">
    <property type="component" value="Unassembled WGS sequence"/>
</dbReference>
<dbReference type="EMBL" id="AGSI01000009">
    <property type="protein sequence ID" value="EIE22611.1"/>
    <property type="molecule type" value="Genomic_DNA"/>
</dbReference>
<organism evidence="2 3">
    <name type="scientific">Coccomyxa subellipsoidea (strain C-169)</name>
    <name type="common">Green microalga</name>
    <dbReference type="NCBI Taxonomy" id="574566"/>
    <lineage>
        <taxon>Eukaryota</taxon>
        <taxon>Viridiplantae</taxon>
        <taxon>Chlorophyta</taxon>
        <taxon>core chlorophytes</taxon>
        <taxon>Trebouxiophyceae</taxon>
        <taxon>Trebouxiophyceae incertae sedis</taxon>
        <taxon>Coccomyxaceae</taxon>
        <taxon>Coccomyxa</taxon>
        <taxon>Coccomyxa subellipsoidea</taxon>
    </lineage>
</organism>
<reference evidence="2 3" key="1">
    <citation type="journal article" date="2012" name="Genome Biol.">
        <title>The genome of the polar eukaryotic microalga coccomyxa subellipsoidea reveals traits of cold adaptation.</title>
        <authorList>
            <person name="Blanc G."/>
            <person name="Agarkova I."/>
            <person name="Grimwood J."/>
            <person name="Kuo A."/>
            <person name="Brueggeman A."/>
            <person name="Dunigan D."/>
            <person name="Gurnon J."/>
            <person name="Ladunga I."/>
            <person name="Lindquist E."/>
            <person name="Lucas S."/>
            <person name="Pangilinan J."/>
            <person name="Proschold T."/>
            <person name="Salamov A."/>
            <person name="Schmutz J."/>
            <person name="Weeks D."/>
            <person name="Yamada T."/>
            <person name="Claverie J.M."/>
            <person name="Grigoriev I."/>
            <person name="Van Etten J."/>
            <person name="Lomsadze A."/>
            <person name="Borodovsky M."/>
        </authorList>
    </citation>
    <scope>NUCLEOTIDE SEQUENCE [LARGE SCALE GENOMIC DNA]</scope>
    <source>
        <strain evidence="2 3">C-169</strain>
    </source>
</reference>
<keyword evidence="1" id="KW-0812">Transmembrane</keyword>
<evidence type="ECO:0000313" key="2">
    <source>
        <dbReference type="EMBL" id="EIE22611.1"/>
    </source>
</evidence>
<comment type="caution">
    <text evidence="2">The sequence shown here is derived from an EMBL/GenBank/DDBJ whole genome shotgun (WGS) entry which is preliminary data.</text>
</comment>
<dbReference type="KEGG" id="csl:COCSUDRAFT_33341"/>
<evidence type="ECO:0000256" key="1">
    <source>
        <dbReference type="SAM" id="Phobius"/>
    </source>
</evidence>
<dbReference type="RefSeq" id="XP_005647155.1">
    <property type="nucleotide sequence ID" value="XM_005647098.1"/>
</dbReference>
<name>I0YW42_COCSC</name>